<evidence type="ECO:0000256" key="1">
    <source>
        <dbReference type="ARBA" id="ARBA00022741"/>
    </source>
</evidence>
<dbReference type="Proteomes" id="UP001501204">
    <property type="component" value="Unassembled WGS sequence"/>
</dbReference>
<dbReference type="SUPFAM" id="SSF48452">
    <property type="entry name" value="TPR-like"/>
    <property type="match status" value="1"/>
</dbReference>
<dbReference type="RefSeq" id="WP_344124415.1">
    <property type="nucleotide sequence ID" value="NZ_BAAAOA010000046.1"/>
</dbReference>
<comment type="caution">
    <text evidence="4">The sequence shown here is derived from an EMBL/GenBank/DDBJ whole genome shotgun (WGS) entry which is preliminary data.</text>
</comment>
<proteinExistence type="predicted"/>
<evidence type="ECO:0000259" key="3">
    <source>
        <dbReference type="PROSITE" id="PS50043"/>
    </source>
</evidence>
<gene>
    <name evidence="4" type="ORF">GCM10009767_33140</name>
</gene>
<name>A0ABP4XBN6_9MICC</name>
<dbReference type="InterPro" id="IPR041664">
    <property type="entry name" value="AAA_16"/>
</dbReference>
<keyword evidence="1" id="KW-0547">Nucleotide-binding</keyword>
<dbReference type="InterPro" id="IPR027417">
    <property type="entry name" value="P-loop_NTPase"/>
</dbReference>
<dbReference type="Pfam" id="PF13191">
    <property type="entry name" value="AAA_16"/>
    <property type="match status" value="1"/>
</dbReference>
<dbReference type="Gene3D" id="1.25.40.10">
    <property type="entry name" value="Tetratricopeptide repeat domain"/>
    <property type="match status" value="1"/>
</dbReference>
<dbReference type="SMART" id="SM00028">
    <property type="entry name" value="TPR"/>
    <property type="match status" value="2"/>
</dbReference>
<reference evidence="5" key="1">
    <citation type="journal article" date="2019" name="Int. J. Syst. Evol. Microbiol.">
        <title>The Global Catalogue of Microorganisms (GCM) 10K type strain sequencing project: providing services to taxonomists for standard genome sequencing and annotation.</title>
        <authorList>
            <consortium name="The Broad Institute Genomics Platform"/>
            <consortium name="The Broad Institute Genome Sequencing Center for Infectious Disease"/>
            <person name="Wu L."/>
            <person name="Ma J."/>
        </authorList>
    </citation>
    <scope>NUCLEOTIDE SEQUENCE [LARGE SCALE GENOMIC DNA]</scope>
    <source>
        <strain evidence="5">JCM 14735</strain>
    </source>
</reference>
<protein>
    <submittedName>
        <fullName evidence="4">LuxR family transcriptional regulator</fullName>
    </submittedName>
</protein>
<dbReference type="SMART" id="SM00421">
    <property type="entry name" value="HTH_LUXR"/>
    <property type="match status" value="1"/>
</dbReference>
<dbReference type="EMBL" id="BAAAOA010000046">
    <property type="protein sequence ID" value="GAA1772604.1"/>
    <property type="molecule type" value="Genomic_DNA"/>
</dbReference>
<dbReference type="InterPro" id="IPR036388">
    <property type="entry name" value="WH-like_DNA-bd_sf"/>
</dbReference>
<evidence type="ECO:0000313" key="4">
    <source>
        <dbReference type="EMBL" id="GAA1772604.1"/>
    </source>
</evidence>
<dbReference type="PROSITE" id="PS50043">
    <property type="entry name" value="HTH_LUXR_2"/>
    <property type="match status" value="1"/>
</dbReference>
<dbReference type="InterPro" id="IPR000792">
    <property type="entry name" value="Tscrpt_reg_LuxR_C"/>
</dbReference>
<accession>A0ABP4XBN6</accession>
<dbReference type="PRINTS" id="PR00038">
    <property type="entry name" value="HTHLUXR"/>
</dbReference>
<organism evidence="4 5">
    <name type="scientific">Kocuria aegyptia</name>
    <dbReference type="NCBI Taxonomy" id="330943"/>
    <lineage>
        <taxon>Bacteria</taxon>
        <taxon>Bacillati</taxon>
        <taxon>Actinomycetota</taxon>
        <taxon>Actinomycetes</taxon>
        <taxon>Micrococcales</taxon>
        <taxon>Micrococcaceae</taxon>
        <taxon>Kocuria</taxon>
    </lineage>
</organism>
<dbReference type="CDD" id="cd06170">
    <property type="entry name" value="LuxR_C_like"/>
    <property type="match status" value="1"/>
</dbReference>
<dbReference type="InterPro" id="IPR016032">
    <property type="entry name" value="Sig_transdc_resp-reg_C-effctor"/>
</dbReference>
<evidence type="ECO:0000313" key="5">
    <source>
        <dbReference type="Proteomes" id="UP001501204"/>
    </source>
</evidence>
<dbReference type="InterPro" id="IPR011990">
    <property type="entry name" value="TPR-like_helical_dom_sf"/>
</dbReference>
<dbReference type="Pfam" id="PF00196">
    <property type="entry name" value="GerE"/>
    <property type="match status" value="1"/>
</dbReference>
<dbReference type="PANTHER" id="PTHR16305:SF35">
    <property type="entry name" value="TRANSCRIPTIONAL ACTIVATOR DOMAIN"/>
    <property type="match status" value="1"/>
</dbReference>
<dbReference type="SUPFAM" id="SSF52540">
    <property type="entry name" value="P-loop containing nucleoside triphosphate hydrolases"/>
    <property type="match status" value="1"/>
</dbReference>
<dbReference type="InterPro" id="IPR019734">
    <property type="entry name" value="TPR_rpt"/>
</dbReference>
<feature type="domain" description="HTH luxR-type" evidence="3">
    <location>
        <begin position="877"/>
        <end position="942"/>
    </location>
</feature>
<dbReference type="SUPFAM" id="SSF46894">
    <property type="entry name" value="C-terminal effector domain of the bipartite response regulators"/>
    <property type="match status" value="1"/>
</dbReference>
<keyword evidence="2" id="KW-0067">ATP-binding</keyword>
<evidence type="ECO:0000256" key="2">
    <source>
        <dbReference type="ARBA" id="ARBA00022840"/>
    </source>
</evidence>
<dbReference type="PANTHER" id="PTHR16305">
    <property type="entry name" value="TESTICULAR SOLUBLE ADENYLYL CYCLASE"/>
    <property type="match status" value="1"/>
</dbReference>
<dbReference type="Gene3D" id="1.10.10.10">
    <property type="entry name" value="Winged helix-like DNA-binding domain superfamily/Winged helix DNA-binding domain"/>
    <property type="match status" value="1"/>
</dbReference>
<dbReference type="Gene3D" id="3.40.50.300">
    <property type="entry name" value="P-loop containing nucleotide triphosphate hydrolases"/>
    <property type="match status" value="1"/>
</dbReference>
<sequence>MTAGLHHGDPGDELPLVGRAGALEELLEVLRTVRKGHVRTVVLDGPLGSGKTALLELFLDHCRSAARGVRVLSATGDEWESQLALAGYSQLMLAPPLRSSKGFDREPAPPAPVADLSPAQAVNYAATLSTHLESLQVRGSVVVAVDDAHRLDEQTLRILVFVMRRLHGKRVMFVLTLDPGQARHVPAGVLDFLTGHQVRRVPLEPLGAEEVRAAARRYFGLDLGATAAHRLVRHTGGLPQQVLELLRELPEDTWHSWFADLPASSRVRARVHSVLTGASPGLVRTAEAVSVLGRSAGLAEVARVSGVDALMDALDEGHRAGLLDLSVDQARSVVQFLEPGAADAVYGLIVPSRRIELHRRSATAVQEEGERLGHRVSATPGPDEALAVELEAFAGRQAMVGAWQDVATALLSASRLSAGTRDRNDRLLRAVDALVGSGNIAQAGMWAAAVDAMPSSPLRSSVLGYLSTVSGQNRSAQTQLEMAWRTSNRQRDPAAAAQIAQRFVLHGLASWDGSVITHWAERAMSLTSPGTPAHIESEAIYGLGLFAQGRLQEAEASYDRAFEHAAENAQKQRVQMGAGWLALRADDVETALVNFQAAAPTEHRGGSLRISLWAEAWLARTQLVLGDWDAAAATVSRASVHLETSQMPLIRPLLYWTAAELWSMRGDWDRARHYVSQAAVQPGTYRAMQVPASLARARFHEARADYESALGVLQPLADLDPWTDERVSFWPWQDTYVNALVMTDRLEEADAFLTAFERVRRERRIPSDQARTSWARGRILAAQGDPDTAREHFEAALSHLGGLNRPYLRARISFAFGQSMRRAGKRRLASTVLRTARDLYDSLGAATYVERCDRELKATGLDVGNLPDPSDPVLAAVGRTAVQLTAQEQAVAELVSAGATNKETARALFLAEKTVQYHLTRIYGKLGIRSRSELAARYRSPD</sequence>
<keyword evidence="5" id="KW-1185">Reference proteome</keyword>